<dbReference type="EMBL" id="JACIDS010000003">
    <property type="protein sequence ID" value="MBB3931870.1"/>
    <property type="molecule type" value="Genomic_DNA"/>
</dbReference>
<dbReference type="RefSeq" id="WP_183399476.1">
    <property type="nucleotide sequence ID" value="NZ_JACIDS010000003.1"/>
</dbReference>
<name>A0A840ANG4_9HYPH</name>
<organism evidence="2 3">
    <name type="scientific">Kaistia hirudinis</name>
    <dbReference type="NCBI Taxonomy" id="1293440"/>
    <lineage>
        <taxon>Bacteria</taxon>
        <taxon>Pseudomonadati</taxon>
        <taxon>Pseudomonadota</taxon>
        <taxon>Alphaproteobacteria</taxon>
        <taxon>Hyphomicrobiales</taxon>
        <taxon>Kaistiaceae</taxon>
        <taxon>Kaistia</taxon>
    </lineage>
</organism>
<keyword evidence="3" id="KW-1185">Reference proteome</keyword>
<dbReference type="AlphaFoldDB" id="A0A840ANG4"/>
<feature type="signal peptide" evidence="1">
    <location>
        <begin position="1"/>
        <end position="23"/>
    </location>
</feature>
<feature type="chain" id="PRO_5032775156" description="DUF992 domain-containing protein" evidence="1">
    <location>
        <begin position="24"/>
        <end position="162"/>
    </location>
</feature>
<dbReference type="Proteomes" id="UP000553963">
    <property type="component" value="Unassembled WGS sequence"/>
</dbReference>
<evidence type="ECO:0000313" key="3">
    <source>
        <dbReference type="Proteomes" id="UP000553963"/>
    </source>
</evidence>
<accession>A0A840ANG4</accession>
<evidence type="ECO:0008006" key="4">
    <source>
        <dbReference type="Google" id="ProtNLM"/>
    </source>
</evidence>
<sequence length="162" mass="16321">MKNWRIGLLALAAALPLASPAFAEKAAVGKLECDVSSGVGMFVVEKQKMNCKFTSIDSATVDYYTGQIAEYGVAIGEIQKGVLLWGVISATDTVPGPAALAGEYGGAGADVAFVGGLGANVLVGGSEKSFALQPLSVEGEAGFNIAAGVTTVKLEAAPAPKN</sequence>
<dbReference type="InterPro" id="IPR009333">
    <property type="entry name" value="DUF992"/>
</dbReference>
<reference evidence="2 3" key="1">
    <citation type="submission" date="2020-08" db="EMBL/GenBank/DDBJ databases">
        <title>Genomic Encyclopedia of Type Strains, Phase IV (KMG-IV): sequencing the most valuable type-strain genomes for metagenomic binning, comparative biology and taxonomic classification.</title>
        <authorList>
            <person name="Goeker M."/>
        </authorList>
    </citation>
    <scope>NUCLEOTIDE SEQUENCE [LARGE SCALE GENOMIC DNA]</scope>
    <source>
        <strain evidence="2 3">DSM 25966</strain>
    </source>
</reference>
<gene>
    <name evidence="2" type="ORF">GGR25_002920</name>
</gene>
<evidence type="ECO:0000313" key="2">
    <source>
        <dbReference type="EMBL" id="MBB3931870.1"/>
    </source>
</evidence>
<dbReference type="Pfam" id="PF06186">
    <property type="entry name" value="DUF992"/>
    <property type="match status" value="1"/>
</dbReference>
<evidence type="ECO:0000256" key="1">
    <source>
        <dbReference type="SAM" id="SignalP"/>
    </source>
</evidence>
<protein>
    <recommendedName>
        <fullName evidence="4">DUF992 domain-containing protein</fullName>
    </recommendedName>
</protein>
<comment type="caution">
    <text evidence="2">The sequence shown here is derived from an EMBL/GenBank/DDBJ whole genome shotgun (WGS) entry which is preliminary data.</text>
</comment>
<proteinExistence type="predicted"/>
<keyword evidence="1" id="KW-0732">Signal</keyword>